<dbReference type="Proteomes" id="UP000276991">
    <property type="component" value="Unassembled WGS sequence"/>
</dbReference>
<dbReference type="AlphaFoldDB" id="A0A498RX91"/>
<sequence length="281" mass="31769">MYSSTRLIVITWEINAEPKLGPCPEKWLPLLPANVNDYAFLQKCISHIDVTSLKPKVEKFDDAKNACSHMFGNSSNAATIFLPDDERELKNFLTFAGKEALEGMINIIVKEKILYDHSDNVLQGLGRAIVNAAINATDKHCAWNVQKYRTSARNARDICREKRAQLVTIDNIAEWSYITRLASTLAPKAKDRSLLLGYTRCSTDPPEWRTMEGGISPQFVPFPDPTKIDDEKCCLELNIENKINYEAIKMQKEAFEGAELQAVLCNKKVNYFICKKTEGSK</sequence>
<proteinExistence type="predicted"/>
<gene>
    <name evidence="2" type="ORF">NAV_LOCUS176</name>
</gene>
<name>A0A498RX91_ACAVI</name>
<accession>A0A498RX91</accession>
<feature type="domain" description="C-type lectin" evidence="1">
    <location>
        <begin position="151"/>
        <end position="276"/>
    </location>
</feature>
<dbReference type="OrthoDB" id="5796863at2759"/>
<dbReference type="InterPro" id="IPR001304">
    <property type="entry name" value="C-type_lectin-like"/>
</dbReference>
<dbReference type="InterPro" id="IPR016186">
    <property type="entry name" value="C-type_lectin-like/link_sf"/>
</dbReference>
<dbReference type="Gene3D" id="3.10.100.10">
    <property type="entry name" value="Mannose-Binding Protein A, subunit A"/>
    <property type="match status" value="1"/>
</dbReference>
<evidence type="ECO:0000259" key="1">
    <source>
        <dbReference type="Pfam" id="PF00059"/>
    </source>
</evidence>
<organism evidence="2 3">
    <name type="scientific">Acanthocheilonema viteae</name>
    <name type="common">Filarial nematode worm</name>
    <name type="synonym">Dipetalonema viteae</name>
    <dbReference type="NCBI Taxonomy" id="6277"/>
    <lineage>
        <taxon>Eukaryota</taxon>
        <taxon>Metazoa</taxon>
        <taxon>Ecdysozoa</taxon>
        <taxon>Nematoda</taxon>
        <taxon>Chromadorea</taxon>
        <taxon>Rhabditida</taxon>
        <taxon>Spirurina</taxon>
        <taxon>Spiruromorpha</taxon>
        <taxon>Filarioidea</taxon>
        <taxon>Onchocercidae</taxon>
        <taxon>Acanthocheilonema</taxon>
    </lineage>
</organism>
<keyword evidence="3" id="KW-1185">Reference proteome</keyword>
<dbReference type="CDD" id="cd00037">
    <property type="entry name" value="CLECT"/>
    <property type="match status" value="1"/>
</dbReference>
<protein>
    <recommendedName>
        <fullName evidence="1">C-type lectin domain-containing protein</fullName>
    </recommendedName>
</protein>
<dbReference type="Pfam" id="PF00059">
    <property type="entry name" value="Lectin_C"/>
    <property type="match status" value="1"/>
</dbReference>
<evidence type="ECO:0000313" key="2">
    <source>
        <dbReference type="EMBL" id="VBB25346.1"/>
    </source>
</evidence>
<dbReference type="InterPro" id="IPR016187">
    <property type="entry name" value="CTDL_fold"/>
</dbReference>
<evidence type="ECO:0000313" key="3">
    <source>
        <dbReference type="Proteomes" id="UP000276991"/>
    </source>
</evidence>
<dbReference type="SUPFAM" id="SSF56436">
    <property type="entry name" value="C-type lectin-like"/>
    <property type="match status" value="1"/>
</dbReference>
<dbReference type="EMBL" id="UPTC01000010">
    <property type="protein sequence ID" value="VBB25346.1"/>
    <property type="molecule type" value="Genomic_DNA"/>
</dbReference>
<reference evidence="2 3" key="1">
    <citation type="submission" date="2018-08" db="EMBL/GenBank/DDBJ databases">
        <authorList>
            <person name="Laetsch R D."/>
            <person name="Stevens L."/>
            <person name="Kumar S."/>
            <person name="Blaxter L. M."/>
        </authorList>
    </citation>
    <scope>NUCLEOTIDE SEQUENCE [LARGE SCALE GENOMIC DNA]</scope>
</reference>